<dbReference type="PANTHER" id="PTHR13833:SF78">
    <property type="entry name" value="POTASSIUM TRANSPORTER"/>
    <property type="match status" value="1"/>
</dbReference>
<keyword evidence="4" id="KW-1185">Reference proteome</keyword>
<gene>
    <name evidence="3" type="ORF">LUZ63_003279</name>
</gene>
<keyword evidence="1" id="KW-0472">Membrane</keyword>
<feature type="chain" id="PRO_5040165872" description="NHL repeat-containing protein" evidence="2">
    <location>
        <begin position="25"/>
        <end position="470"/>
    </location>
</feature>
<dbReference type="PANTHER" id="PTHR13833">
    <property type="match status" value="1"/>
</dbReference>
<evidence type="ECO:0000313" key="3">
    <source>
        <dbReference type="EMBL" id="KAJ1703500.1"/>
    </source>
</evidence>
<evidence type="ECO:0000256" key="1">
    <source>
        <dbReference type="SAM" id="Phobius"/>
    </source>
</evidence>
<keyword evidence="2" id="KW-0732">Signal</keyword>
<reference evidence="3" key="1">
    <citation type="journal article" date="2022" name="Cell">
        <title>Repeat-based holocentromeres influence genome architecture and karyotype evolution.</title>
        <authorList>
            <person name="Hofstatter P.G."/>
            <person name="Thangavel G."/>
            <person name="Lux T."/>
            <person name="Neumann P."/>
            <person name="Vondrak T."/>
            <person name="Novak P."/>
            <person name="Zhang M."/>
            <person name="Costa L."/>
            <person name="Castellani M."/>
            <person name="Scott A."/>
            <person name="Toegelov H."/>
            <person name="Fuchs J."/>
            <person name="Mata-Sucre Y."/>
            <person name="Dias Y."/>
            <person name="Vanzela A.L.L."/>
            <person name="Huettel B."/>
            <person name="Almeida C.C.S."/>
            <person name="Simkova H."/>
            <person name="Souza G."/>
            <person name="Pedrosa-Harand A."/>
            <person name="Macas J."/>
            <person name="Mayer K.F.X."/>
            <person name="Houben A."/>
            <person name="Marques A."/>
        </authorList>
    </citation>
    <scope>NUCLEOTIDE SEQUENCE</scope>
    <source>
        <strain evidence="3">RhyBre1mFocal</strain>
    </source>
</reference>
<comment type="caution">
    <text evidence="3">The sequence shown here is derived from an EMBL/GenBank/DDBJ whole genome shotgun (WGS) entry which is preliminary data.</text>
</comment>
<evidence type="ECO:0008006" key="5">
    <source>
        <dbReference type="Google" id="ProtNLM"/>
    </source>
</evidence>
<evidence type="ECO:0000313" key="4">
    <source>
        <dbReference type="Proteomes" id="UP001151287"/>
    </source>
</evidence>
<dbReference type="AlphaFoldDB" id="A0A9Q0HZ96"/>
<evidence type="ECO:0000256" key="2">
    <source>
        <dbReference type="SAM" id="SignalP"/>
    </source>
</evidence>
<keyword evidence="1" id="KW-0812">Transmembrane</keyword>
<sequence length="470" mass="52117">MEKRKVLALLFLVVLLGGFCTASAFSPTKIVRRFLSNVFYALWRRLWSLSPPTKGVVSGKTGMRFESGYSVETVFDGSKAGIEPYSVSMSPDGELLVLDSANSNIYRISAPLSRYSRPKLLAGSAEGNTGHVDGRLREARMNHPKSFTVDERGNIYIADTMNRAIRKISDLGITTIAGGKWSMGGHVDGPSEDAKLSNDFEVVYMSGSCSLLVVDRGNQAVREIPLSDEDCALQYVPDYIPIGAAIVVASIIFGYVLGFLHRKIGTNEAVPTKEVSSPSLYQPYNHPMRSSQGPPVIPFPVETKPKKQEQTVPLYTVTETNHTPANVDAGSTFLPVLGSILSVFRRRKPEPEPILGQSNHPINANSRLASRVPDPRKTYTYLPENPAKLHRVKGGRPAPREVDLAQRQYVQRHRQYASGPQTCYESTNEVVFGAVQESGQKRAMDIRPINYGDPFYDPYAMRARRNQMRY</sequence>
<dbReference type="SUPFAM" id="SSF101898">
    <property type="entry name" value="NHL repeat"/>
    <property type="match status" value="1"/>
</dbReference>
<feature type="signal peptide" evidence="2">
    <location>
        <begin position="1"/>
        <end position="24"/>
    </location>
</feature>
<feature type="transmembrane region" description="Helical" evidence="1">
    <location>
        <begin position="239"/>
        <end position="260"/>
    </location>
</feature>
<dbReference type="EMBL" id="JAMQYH010000001">
    <property type="protein sequence ID" value="KAJ1703500.1"/>
    <property type="molecule type" value="Genomic_DNA"/>
</dbReference>
<proteinExistence type="predicted"/>
<dbReference type="Gene3D" id="2.120.10.30">
    <property type="entry name" value="TolB, C-terminal domain"/>
    <property type="match status" value="1"/>
</dbReference>
<keyword evidence="1" id="KW-1133">Transmembrane helix</keyword>
<dbReference type="Proteomes" id="UP001151287">
    <property type="component" value="Unassembled WGS sequence"/>
</dbReference>
<organism evidence="3 4">
    <name type="scientific">Rhynchospora breviuscula</name>
    <dbReference type="NCBI Taxonomy" id="2022672"/>
    <lineage>
        <taxon>Eukaryota</taxon>
        <taxon>Viridiplantae</taxon>
        <taxon>Streptophyta</taxon>
        <taxon>Embryophyta</taxon>
        <taxon>Tracheophyta</taxon>
        <taxon>Spermatophyta</taxon>
        <taxon>Magnoliopsida</taxon>
        <taxon>Liliopsida</taxon>
        <taxon>Poales</taxon>
        <taxon>Cyperaceae</taxon>
        <taxon>Cyperoideae</taxon>
        <taxon>Rhynchosporeae</taxon>
        <taxon>Rhynchospora</taxon>
    </lineage>
</organism>
<accession>A0A9Q0HZ96</accession>
<dbReference type="InterPro" id="IPR011042">
    <property type="entry name" value="6-blade_b-propeller_TolB-like"/>
</dbReference>
<dbReference type="OrthoDB" id="342730at2759"/>
<name>A0A9Q0HZ96_9POAL</name>
<protein>
    <recommendedName>
        <fullName evidence="5">NHL repeat-containing protein</fullName>
    </recommendedName>
</protein>